<dbReference type="Proteomes" id="UP000321922">
    <property type="component" value="Unassembled WGS sequence"/>
</dbReference>
<dbReference type="RefSeq" id="WP_039982701.1">
    <property type="nucleotide sequence ID" value="NZ_BAOJ01000131.1"/>
</dbReference>
<proteinExistence type="predicted"/>
<dbReference type="Pfam" id="PF16967">
    <property type="entry name" value="TcfC"/>
    <property type="match status" value="1"/>
</dbReference>
<evidence type="ECO:0000256" key="1">
    <source>
        <dbReference type="SAM" id="SignalP"/>
    </source>
</evidence>
<protein>
    <recommendedName>
        <fullName evidence="2">Pilus assembly protein E-set like domain-containing protein</fullName>
    </recommendedName>
</protein>
<accession>A0A511QJY4</accession>
<dbReference type="InterPro" id="IPR032636">
    <property type="entry name" value="Pilus_assem_E-set-like_dom"/>
</dbReference>
<organism evidence="3 4">
    <name type="scientific">Vibrio sagamiensis NBRC 104589</name>
    <dbReference type="NCBI Taxonomy" id="1219064"/>
    <lineage>
        <taxon>Bacteria</taxon>
        <taxon>Pseudomonadati</taxon>
        <taxon>Pseudomonadota</taxon>
        <taxon>Gammaproteobacteria</taxon>
        <taxon>Vibrionales</taxon>
        <taxon>Vibrionaceae</taxon>
        <taxon>Vibrio</taxon>
    </lineage>
</organism>
<keyword evidence="4" id="KW-1185">Reference proteome</keyword>
<evidence type="ECO:0000313" key="4">
    <source>
        <dbReference type="Proteomes" id="UP000321922"/>
    </source>
</evidence>
<reference evidence="3 4" key="1">
    <citation type="submission" date="2019-07" db="EMBL/GenBank/DDBJ databases">
        <title>Whole genome shotgun sequence of Vibrio sagamiensis NBRC 104589.</title>
        <authorList>
            <person name="Hosoyama A."/>
            <person name="Uohara A."/>
            <person name="Ohji S."/>
            <person name="Ichikawa N."/>
        </authorList>
    </citation>
    <scope>NUCLEOTIDE SEQUENCE [LARGE SCALE GENOMIC DNA]</scope>
    <source>
        <strain evidence="3 4">NBRC 104589</strain>
    </source>
</reference>
<keyword evidence="1" id="KW-0732">Signal</keyword>
<feature type="signal peptide" evidence="1">
    <location>
        <begin position="1"/>
        <end position="19"/>
    </location>
</feature>
<comment type="caution">
    <text evidence="3">The sequence shown here is derived from an EMBL/GenBank/DDBJ whole genome shotgun (WGS) entry which is preliminary data.</text>
</comment>
<sequence length="909" mass="102613">MNRYWVMMLLPLVASLAHSADYPLEFADFFEERHENVEVVIAGEVRSQTIEAFVSYETFRLDDGSANIARLSEYLRHQRLTDKAIDEVVSQLTAGVKANPGCRGALNLCVPQRSPTGAEFVFDFDAQKLRMFVGASMLERQSYDDKYYSPDRPANALINWSDLYVYTDGDGNNNLNWTNNATLGLPVGFLSVETQYQQPKNELKLYQALYDVEKEDRRALVGYQGRQAVTFNSTDFLYHGANYAGFGASFGRSQNLFKGQKKAQKRIYFFAPQESQLEVYQGERLLFNKVVSQGQQSIGYDELPSGVYNLTLVLKQGSEEILNEQYMVVNMAQFSLPVSRWDYRVDVGMLKDLAIDDQWLDDITASERGYGRGALAYRPYETWLLASSITSNGDDSILNVGGHWVFSGSLSAQYNIGAFASGSQSHYGQVVFGPLSASYRYVNANEKSSTLATLLYGQRETRDWGIGLSGQVLGGKGYLNYNNYQTKRAHPWNIYAQPLQTESDNVSLTWSREAFGGRLSLNTVYSMYHGQQDTWSTTLAWSMSFGEHFSARTEFNVDRESQVYNRNSVTYQTNGDYGYASSTVGVKRGRESDADISASLNGHRRTFGYSAYAYASQEGQHSLSGSLNGTQILSTQGGAFTYEKARAFVSLNPTLTEPEPTPTEMSYNMLRDGKFWYRDKASLTQSTLIKLDDYTNVAFELDADTNNIDIMNHQYDQFVMPGYYYELHSEVTPLASQVFLLNDMLGNPISTARCLEETCKSVEVLSDDGVVRVNYRKGHPFKLVSQKRLCVYDPNLMGEGYIQTYCLPGLDDIDNNLVWRDEPNLIAPHEVENALLYIGKYESTAESARILERLQEVGLTSKAIKVGESMYVYVRYLKQYTTAQRTLLQGLDAYVILDSIHINQLFSVR</sequence>
<name>A0A511QJY4_9VIBR</name>
<dbReference type="OrthoDB" id="5869242at2"/>
<evidence type="ECO:0000313" key="3">
    <source>
        <dbReference type="EMBL" id="GEM77634.1"/>
    </source>
</evidence>
<feature type="domain" description="Pilus assembly protein E-set like" evidence="2">
    <location>
        <begin position="264"/>
        <end position="327"/>
    </location>
</feature>
<gene>
    <name evidence="3" type="ORF">VSA01S_37460</name>
</gene>
<dbReference type="EMBL" id="BJXJ01000076">
    <property type="protein sequence ID" value="GEM77634.1"/>
    <property type="molecule type" value="Genomic_DNA"/>
</dbReference>
<evidence type="ECO:0000259" key="2">
    <source>
        <dbReference type="Pfam" id="PF16967"/>
    </source>
</evidence>
<dbReference type="AlphaFoldDB" id="A0A511QJY4"/>
<feature type="chain" id="PRO_5021740295" description="Pilus assembly protein E-set like domain-containing protein" evidence="1">
    <location>
        <begin position="20"/>
        <end position="909"/>
    </location>
</feature>